<protein>
    <recommendedName>
        <fullName evidence="2">Myb-like domain-containing protein</fullName>
    </recommendedName>
</protein>
<feature type="compositionally biased region" description="Polar residues" evidence="1">
    <location>
        <begin position="48"/>
        <end position="64"/>
    </location>
</feature>
<evidence type="ECO:0000256" key="1">
    <source>
        <dbReference type="SAM" id="MobiDB-lite"/>
    </source>
</evidence>
<feature type="compositionally biased region" description="Low complexity" evidence="1">
    <location>
        <begin position="190"/>
        <end position="205"/>
    </location>
</feature>
<dbReference type="PROSITE" id="PS50090">
    <property type="entry name" value="MYB_LIKE"/>
    <property type="match status" value="1"/>
</dbReference>
<dbReference type="InterPro" id="IPR001005">
    <property type="entry name" value="SANT/Myb"/>
</dbReference>
<dbReference type="CDD" id="cd00167">
    <property type="entry name" value="SANT"/>
    <property type="match status" value="1"/>
</dbReference>
<feature type="compositionally biased region" description="Acidic residues" evidence="1">
    <location>
        <begin position="165"/>
        <end position="175"/>
    </location>
</feature>
<evidence type="ECO:0000313" key="4">
    <source>
        <dbReference type="Proteomes" id="UP000247702"/>
    </source>
</evidence>
<dbReference type="Gene3D" id="1.10.10.60">
    <property type="entry name" value="Homeodomain-like"/>
    <property type="match status" value="1"/>
</dbReference>
<feature type="region of interest" description="Disordered" evidence="1">
    <location>
        <begin position="1"/>
        <end position="261"/>
    </location>
</feature>
<organism evidence="3 4">
    <name type="scientific">Rhizophagus clarus</name>
    <dbReference type="NCBI Taxonomy" id="94130"/>
    <lineage>
        <taxon>Eukaryota</taxon>
        <taxon>Fungi</taxon>
        <taxon>Fungi incertae sedis</taxon>
        <taxon>Mucoromycota</taxon>
        <taxon>Glomeromycotina</taxon>
        <taxon>Glomeromycetes</taxon>
        <taxon>Glomerales</taxon>
        <taxon>Glomeraceae</taxon>
        <taxon>Rhizophagus</taxon>
    </lineage>
</organism>
<dbReference type="AlphaFoldDB" id="A0A2Z6RJC2"/>
<keyword evidence="4" id="KW-1185">Reference proteome</keyword>
<feature type="compositionally biased region" description="Basic and acidic residues" evidence="1">
    <location>
        <begin position="1"/>
        <end position="13"/>
    </location>
</feature>
<name>A0A2Z6RJC2_9GLOM</name>
<dbReference type="SUPFAM" id="SSF46689">
    <property type="entry name" value="Homeodomain-like"/>
    <property type="match status" value="1"/>
</dbReference>
<sequence length="392" mass="44664">MGKDTPKVVKEESMESIEYDTNIGQDEEMRDVELVIKEEKITPPPPSQSVTSDQQISSETDGLAQQQQPPPSSTSPLTPPPTQPEATTTNEIDVEQLKATKKRSRKTKTKSAAPVKRKKIITKKVEKVEETENVIKVKKEDGKHKEEEKLKEDESNSSLGVFDFTESDDESEDVDQLMPSRKSPSKKKSSSVNNQKSTTKKTSVTESKKSSTDTKKTKSPWQPDEDKILIDKILGEMPSPSWSKISQSLKDRNPNACLNDHVIDDDVDNDDKNKSKRFKKFKKFILERKIPISLYNKTTKNNDEINEKLLNYKIDVRKENGWSKKDLYECHKETSNELVYNEEHRSDSVELDEDKNIKLNPISELKDDEKISISTIITGSDDEEESLTNNED</sequence>
<comment type="caution">
    <text evidence="3">The sequence shown here is derived from an EMBL/GenBank/DDBJ whole genome shotgun (WGS) entry which is preliminary data.</text>
</comment>
<proteinExistence type="predicted"/>
<feature type="compositionally biased region" description="Basic and acidic residues" evidence="1">
    <location>
        <begin position="31"/>
        <end position="41"/>
    </location>
</feature>
<reference evidence="3 4" key="1">
    <citation type="submission" date="2017-11" db="EMBL/GenBank/DDBJ databases">
        <title>The genome of Rhizophagus clarus HR1 reveals common genetic basis of auxotrophy among arbuscular mycorrhizal fungi.</title>
        <authorList>
            <person name="Kobayashi Y."/>
        </authorList>
    </citation>
    <scope>NUCLEOTIDE SEQUENCE [LARGE SCALE GENOMIC DNA]</scope>
    <source>
        <strain evidence="3 4">HR1</strain>
    </source>
</reference>
<feature type="compositionally biased region" description="Basic residues" evidence="1">
    <location>
        <begin position="99"/>
        <end position="122"/>
    </location>
</feature>
<dbReference type="InterPro" id="IPR009057">
    <property type="entry name" value="Homeodomain-like_sf"/>
</dbReference>
<dbReference type="Proteomes" id="UP000247702">
    <property type="component" value="Unassembled WGS sequence"/>
</dbReference>
<feature type="compositionally biased region" description="Basic and acidic residues" evidence="1">
    <location>
        <begin position="206"/>
        <end position="216"/>
    </location>
</feature>
<feature type="compositionally biased region" description="Basic and acidic residues" evidence="1">
    <location>
        <begin position="123"/>
        <end position="154"/>
    </location>
</feature>
<evidence type="ECO:0000313" key="3">
    <source>
        <dbReference type="EMBL" id="GBB92476.1"/>
    </source>
</evidence>
<feature type="compositionally biased region" description="Basic and acidic residues" evidence="1">
    <location>
        <begin position="224"/>
        <end position="234"/>
    </location>
</feature>
<gene>
    <name evidence="3" type="ORF">RclHR1_02010013</name>
</gene>
<evidence type="ECO:0000259" key="2">
    <source>
        <dbReference type="PROSITE" id="PS50090"/>
    </source>
</evidence>
<accession>A0A2Z6RJC2</accession>
<feature type="compositionally biased region" description="Pro residues" evidence="1">
    <location>
        <begin position="68"/>
        <end position="83"/>
    </location>
</feature>
<feature type="domain" description="Myb-like" evidence="2">
    <location>
        <begin position="213"/>
        <end position="257"/>
    </location>
</feature>
<dbReference type="EMBL" id="BEXD01001125">
    <property type="protein sequence ID" value="GBB92476.1"/>
    <property type="molecule type" value="Genomic_DNA"/>
</dbReference>